<sequence length="401" mass="42344">MKVLMIPWGLPPHYFPQVPLVWAFRAAGHDVRIAAQPYASSAIMASGLTVSEVGHAYDHATVMKENTPRVLQFLKDNDFGKGLDEDGRVAFVDQLHRLVGEVYVRSAEAMLGDLLTLARSWRPDVLVGDPLVLAAPLVAADLGIPIVHHLWGDVLTPQFGMPGKAITHGVFAEDIRRLYEPFGVAPGADALYTLDPCPDDLQVPGVPERRSIRYVPYNGPGVVPEWLTEPASRPRVCVLRSGTTSRIAGTISTVIPQVAAGLTDLGAEVVIPINKADRDALGDLGADVRIAEDLPLHLLLPSCDAIVHHGGSGTMLTAAALGVPQIVIPEINDQSMNGTRLAAIGAGAWIAEQDVSFDSVRSVADKVLTGGAAAEAAAKLAASIAAEPSPAQVVAGIEELV</sequence>
<comment type="similarity">
    <text evidence="1">Belongs to the glycosyltransferase 28 family.</text>
</comment>
<protein>
    <submittedName>
        <fullName evidence="6">UDP:flavonoid glycosyltransferase YjiC (YdhE family)</fullName>
    </submittedName>
</protein>
<dbReference type="GO" id="GO:0008194">
    <property type="term" value="F:UDP-glycosyltransferase activity"/>
    <property type="evidence" value="ECO:0007669"/>
    <property type="project" value="InterPro"/>
</dbReference>
<dbReference type="EMBL" id="SLWS01000003">
    <property type="protein sequence ID" value="TCO60804.1"/>
    <property type="molecule type" value="Genomic_DNA"/>
</dbReference>
<dbReference type="RefSeq" id="WP_132116056.1">
    <property type="nucleotide sequence ID" value="NZ_SLWS01000003.1"/>
</dbReference>
<keyword evidence="3 6" id="KW-0808">Transferase</keyword>
<dbReference type="PANTHER" id="PTHR48050">
    <property type="entry name" value="STEROL 3-BETA-GLUCOSYLTRANSFERASE"/>
    <property type="match status" value="1"/>
</dbReference>
<dbReference type="CDD" id="cd03784">
    <property type="entry name" value="GT1_Gtf-like"/>
    <property type="match status" value="1"/>
</dbReference>
<evidence type="ECO:0000259" key="4">
    <source>
        <dbReference type="Pfam" id="PF06722"/>
    </source>
</evidence>
<dbReference type="Pfam" id="PF06722">
    <property type="entry name" value="EryCIII-like_C"/>
    <property type="match status" value="1"/>
</dbReference>
<dbReference type="InterPro" id="IPR050426">
    <property type="entry name" value="Glycosyltransferase_28"/>
</dbReference>
<comment type="caution">
    <text evidence="6">The sequence shown here is derived from an EMBL/GenBank/DDBJ whole genome shotgun (WGS) entry which is preliminary data.</text>
</comment>
<dbReference type="Proteomes" id="UP000295680">
    <property type="component" value="Unassembled WGS sequence"/>
</dbReference>
<evidence type="ECO:0000256" key="1">
    <source>
        <dbReference type="ARBA" id="ARBA00006962"/>
    </source>
</evidence>
<evidence type="ECO:0000313" key="6">
    <source>
        <dbReference type="EMBL" id="TCO60804.1"/>
    </source>
</evidence>
<proteinExistence type="inferred from homology"/>
<keyword evidence="7" id="KW-1185">Reference proteome</keyword>
<dbReference type="Pfam" id="PF21036">
    <property type="entry name" value="EryCIII-like_N"/>
    <property type="match status" value="1"/>
</dbReference>
<evidence type="ECO:0000313" key="7">
    <source>
        <dbReference type="Proteomes" id="UP000295680"/>
    </source>
</evidence>
<dbReference type="Gene3D" id="3.40.50.2000">
    <property type="entry name" value="Glycogen Phosphorylase B"/>
    <property type="match status" value="2"/>
</dbReference>
<evidence type="ECO:0000256" key="3">
    <source>
        <dbReference type="ARBA" id="ARBA00022679"/>
    </source>
</evidence>
<feature type="domain" description="Erythromycin biosynthesis protein CIII-like N-terminal" evidence="5">
    <location>
        <begin position="22"/>
        <end position="238"/>
    </location>
</feature>
<dbReference type="OrthoDB" id="5488434at2"/>
<dbReference type="SUPFAM" id="SSF53756">
    <property type="entry name" value="UDP-Glycosyltransferase/glycogen phosphorylase"/>
    <property type="match status" value="1"/>
</dbReference>
<dbReference type="PANTHER" id="PTHR48050:SF13">
    <property type="entry name" value="STEROL 3-BETA-GLUCOSYLTRANSFERASE UGT80A2"/>
    <property type="match status" value="1"/>
</dbReference>
<dbReference type="InterPro" id="IPR048284">
    <property type="entry name" value="EryCIII-like_N"/>
</dbReference>
<evidence type="ECO:0000259" key="5">
    <source>
        <dbReference type="Pfam" id="PF21036"/>
    </source>
</evidence>
<keyword evidence="2" id="KW-0328">Glycosyltransferase</keyword>
<dbReference type="InterPro" id="IPR010610">
    <property type="entry name" value="EryCIII-like_C"/>
</dbReference>
<feature type="domain" description="Erythromycin biosynthesis protein CIII-like C-terminal" evidence="4">
    <location>
        <begin position="260"/>
        <end position="400"/>
    </location>
</feature>
<reference evidence="6 7" key="1">
    <citation type="submission" date="2019-03" db="EMBL/GenBank/DDBJ databases">
        <title>Genomic Encyclopedia of Type Strains, Phase IV (KMG-IV): sequencing the most valuable type-strain genomes for metagenomic binning, comparative biology and taxonomic classification.</title>
        <authorList>
            <person name="Goeker M."/>
        </authorList>
    </citation>
    <scope>NUCLEOTIDE SEQUENCE [LARGE SCALE GENOMIC DNA]</scope>
    <source>
        <strain evidence="6 7">DSM 45934</strain>
    </source>
</reference>
<accession>A0A4R2JNA9</accession>
<gene>
    <name evidence="6" type="ORF">EV192_103385</name>
</gene>
<dbReference type="GO" id="GO:0017000">
    <property type="term" value="P:antibiotic biosynthetic process"/>
    <property type="evidence" value="ECO:0007669"/>
    <property type="project" value="UniProtKB-ARBA"/>
</dbReference>
<organism evidence="6 7">
    <name type="scientific">Actinocrispum wychmicini</name>
    <dbReference type="NCBI Taxonomy" id="1213861"/>
    <lineage>
        <taxon>Bacteria</taxon>
        <taxon>Bacillati</taxon>
        <taxon>Actinomycetota</taxon>
        <taxon>Actinomycetes</taxon>
        <taxon>Pseudonocardiales</taxon>
        <taxon>Pseudonocardiaceae</taxon>
        <taxon>Actinocrispum</taxon>
    </lineage>
</organism>
<evidence type="ECO:0000256" key="2">
    <source>
        <dbReference type="ARBA" id="ARBA00022676"/>
    </source>
</evidence>
<dbReference type="GO" id="GO:0016758">
    <property type="term" value="F:hexosyltransferase activity"/>
    <property type="evidence" value="ECO:0007669"/>
    <property type="project" value="UniProtKB-ARBA"/>
</dbReference>
<dbReference type="InterPro" id="IPR002213">
    <property type="entry name" value="UDP_glucos_trans"/>
</dbReference>
<dbReference type="AlphaFoldDB" id="A0A4R2JNA9"/>
<name>A0A4R2JNA9_9PSEU</name>